<keyword evidence="7 8" id="KW-0472">Membrane</keyword>
<dbReference type="PROSITE" id="PS50928">
    <property type="entry name" value="ABC_TM1"/>
    <property type="match status" value="1"/>
</dbReference>
<evidence type="ECO:0000256" key="6">
    <source>
        <dbReference type="ARBA" id="ARBA00022989"/>
    </source>
</evidence>
<evidence type="ECO:0000313" key="11">
    <source>
        <dbReference type="Proteomes" id="UP000632740"/>
    </source>
</evidence>
<dbReference type="CDD" id="cd06261">
    <property type="entry name" value="TM_PBP2"/>
    <property type="match status" value="1"/>
</dbReference>
<feature type="transmembrane region" description="Helical" evidence="8">
    <location>
        <begin position="119"/>
        <end position="137"/>
    </location>
</feature>
<name>A0A919P2G9_9CELL</name>
<dbReference type="InterPro" id="IPR000515">
    <property type="entry name" value="MetI-like"/>
</dbReference>
<protein>
    <submittedName>
        <fullName evidence="10">Spermidine/putrescine ABC transporter permease</fullName>
    </submittedName>
</protein>
<feature type="transmembrane region" description="Helical" evidence="8">
    <location>
        <begin position="223"/>
        <end position="241"/>
    </location>
</feature>
<gene>
    <name evidence="10" type="ORF">Cch01nite_09630</name>
</gene>
<proteinExistence type="inferred from homology"/>
<comment type="similarity">
    <text evidence="2">Belongs to the binding-protein-dependent transport system permease family. CysTW subfamily.</text>
</comment>
<evidence type="ECO:0000256" key="3">
    <source>
        <dbReference type="ARBA" id="ARBA00022448"/>
    </source>
</evidence>
<keyword evidence="5 8" id="KW-0812">Transmembrane</keyword>
<feature type="transmembrane region" description="Helical" evidence="8">
    <location>
        <begin position="193"/>
        <end position="211"/>
    </location>
</feature>
<dbReference type="Pfam" id="PF00528">
    <property type="entry name" value="BPD_transp_1"/>
    <property type="match status" value="1"/>
</dbReference>
<feature type="transmembrane region" description="Helical" evidence="8">
    <location>
        <begin position="52"/>
        <end position="75"/>
    </location>
</feature>
<dbReference type="AlphaFoldDB" id="A0A919P2G9"/>
<evidence type="ECO:0000256" key="7">
    <source>
        <dbReference type="ARBA" id="ARBA00023136"/>
    </source>
</evidence>
<evidence type="ECO:0000256" key="2">
    <source>
        <dbReference type="ARBA" id="ARBA00007069"/>
    </source>
</evidence>
<dbReference type="GO" id="GO:0055085">
    <property type="term" value="P:transmembrane transport"/>
    <property type="evidence" value="ECO:0007669"/>
    <property type="project" value="InterPro"/>
</dbReference>
<evidence type="ECO:0000256" key="4">
    <source>
        <dbReference type="ARBA" id="ARBA00022475"/>
    </source>
</evidence>
<evidence type="ECO:0000256" key="5">
    <source>
        <dbReference type="ARBA" id="ARBA00022692"/>
    </source>
</evidence>
<comment type="subcellular location">
    <subcellularLocation>
        <location evidence="1 8">Cell membrane</location>
        <topology evidence="1 8">Multi-pass membrane protein</topology>
    </subcellularLocation>
</comment>
<sequence>MMALGLAFVYVPLVVIVINSFNASTVFAWPPKELTTRWWVETAHNPSVRAAVVTSVEVAVVATAVALVLGTLLAFALARYRFFGQQAMSLLVVLPIALPGIVTALAFRTGFRTFLGLELSIWTVAIAHATFCVVIVYNNAVARLRRTGLAPEEASMDLGADGFTTFRLVTFPLLRGAMLAGALLAFGLSFDEIVVTLFTAPPGVTTLPIWIFQNLQRPNQAPVVNVVAAVLVLVSVVPIYLSQRVAGESTGGGRI</sequence>
<feature type="transmembrane region" description="Helical" evidence="8">
    <location>
        <begin position="87"/>
        <end position="107"/>
    </location>
</feature>
<keyword evidence="11" id="KW-1185">Reference proteome</keyword>
<keyword evidence="3 8" id="KW-0813">Transport</keyword>
<evidence type="ECO:0000256" key="8">
    <source>
        <dbReference type="RuleBase" id="RU363032"/>
    </source>
</evidence>
<dbReference type="GO" id="GO:0005886">
    <property type="term" value="C:plasma membrane"/>
    <property type="evidence" value="ECO:0007669"/>
    <property type="project" value="UniProtKB-SubCell"/>
</dbReference>
<dbReference type="PANTHER" id="PTHR43848">
    <property type="entry name" value="PUTRESCINE TRANSPORT SYSTEM PERMEASE PROTEIN POTI"/>
    <property type="match status" value="1"/>
</dbReference>
<evidence type="ECO:0000313" key="10">
    <source>
        <dbReference type="EMBL" id="GIG20239.1"/>
    </source>
</evidence>
<keyword evidence="4" id="KW-1003">Cell membrane</keyword>
<dbReference type="InterPro" id="IPR051789">
    <property type="entry name" value="Bact_Polyamine_Transport"/>
</dbReference>
<feature type="transmembrane region" description="Helical" evidence="8">
    <location>
        <begin position="166"/>
        <end position="187"/>
    </location>
</feature>
<keyword evidence="6 8" id="KW-1133">Transmembrane helix</keyword>
<evidence type="ECO:0000256" key="1">
    <source>
        <dbReference type="ARBA" id="ARBA00004651"/>
    </source>
</evidence>
<reference evidence="10" key="1">
    <citation type="submission" date="2021-01" db="EMBL/GenBank/DDBJ databases">
        <title>Whole genome shotgun sequence of Cellulomonas chitinilytica NBRC 110799.</title>
        <authorList>
            <person name="Komaki H."/>
            <person name="Tamura T."/>
        </authorList>
    </citation>
    <scope>NUCLEOTIDE SEQUENCE</scope>
    <source>
        <strain evidence="10">NBRC 110799</strain>
    </source>
</reference>
<dbReference type="InterPro" id="IPR035906">
    <property type="entry name" value="MetI-like_sf"/>
</dbReference>
<dbReference type="Proteomes" id="UP000632740">
    <property type="component" value="Unassembled WGS sequence"/>
</dbReference>
<dbReference type="SUPFAM" id="SSF161098">
    <property type="entry name" value="MetI-like"/>
    <property type="match status" value="1"/>
</dbReference>
<dbReference type="Gene3D" id="1.10.3720.10">
    <property type="entry name" value="MetI-like"/>
    <property type="match status" value="1"/>
</dbReference>
<feature type="domain" description="ABC transmembrane type-1" evidence="9">
    <location>
        <begin position="52"/>
        <end position="242"/>
    </location>
</feature>
<evidence type="ECO:0000259" key="9">
    <source>
        <dbReference type="PROSITE" id="PS50928"/>
    </source>
</evidence>
<dbReference type="PANTHER" id="PTHR43848:SF2">
    <property type="entry name" value="PUTRESCINE TRANSPORT SYSTEM PERMEASE PROTEIN POTI"/>
    <property type="match status" value="1"/>
</dbReference>
<comment type="caution">
    <text evidence="10">The sequence shown here is derived from an EMBL/GenBank/DDBJ whole genome shotgun (WGS) entry which is preliminary data.</text>
</comment>
<accession>A0A919P2G9</accession>
<dbReference type="EMBL" id="BONK01000003">
    <property type="protein sequence ID" value="GIG20239.1"/>
    <property type="molecule type" value="Genomic_DNA"/>
</dbReference>
<organism evidence="10 11">
    <name type="scientific">Cellulomonas chitinilytica</name>
    <dbReference type="NCBI Taxonomy" id="398759"/>
    <lineage>
        <taxon>Bacteria</taxon>
        <taxon>Bacillati</taxon>
        <taxon>Actinomycetota</taxon>
        <taxon>Actinomycetes</taxon>
        <taxon>Micrococcales</taxon>
        <taxon>Cellulomonadaceae</taxon>
        <taxon>Cellulomonas</taxon>
    </lineage>
</organism>